<organism evidence="3 4">
    <name type="scientific">Mycena metata</name>
    <dbReference type="NCBI Taxonomy" id="1033252"/>
    <lineage>
        <taxon>Eukaryota</taxon>
        <taxon>Fungi</taxon>
        <taxon>Dikarya</taxon>
        <taxon>Basidiomycota</taxon>
        <taxon>Agaricomycotina</taxon>
        <taxon>Agaricomycetes</taxon>
        <taxon>Agaricomycetidae</taxon>
        <taxon>Agaricales</taxon>
        <taxon>Marasmiineae</taxon>
        <taxon>Mycenaceae</taxon>
        <taxon>Mycena</taxon>
    </lineage>
</organism>
<evidence type="ECO:0000256" key="1">
    <source>
        <dbReference type="SAM" id="MobiDB-lite"/>
    </source>
</evidence>
<comment type="caution">
    <text evidence="3">The sequence shown here is derived from an EMBL/GenBank/DDBJ whole genome shotgun (WGS) entry which is preliminary data.</text>
</comment>
<feature type="region of interest" description="Disordered" evidence="1">
    <location>
        <begin position="1"/>
        <end position="314"/>
    </location>
</feature>
<accession>A0AAD7JPV2</accession>
<keyword evidence="4" id="KW-1185">Reference proteome</keyword>
<sequence length="587" mass="66136">MSQQQQARRAPAPAAPTARSARGNGSDRARQDSTEKAPRGGSRTSHPAHSDNADYEDEEMDEDMRDMQYDAADAQDDDADDEPAPRVRRASAKQAQLIQDMQAADARKAEKAQKAEKTSKKRALKAAGLDDDEVMEPRPDNQFTSRTVESRPKTTKALAQRDGKIPPPPPKFPNSSWRETVSSSSSTSTYRARDDRDMRDHRGDGYYSQRQDRRSRSRSPVYFRGRSPAPPPRAPSPPRMYNINGGRVPNDLTLNLHHSDDERDEEDDLQPRPSRSPSPTPGDKRRRSPEGDEDTLRVVQAQRTSTSTGRPKAKDFDDVTQELLALAIKLYRCCLGGKNPFPPPATELEFVRDVWAAACKMLNISMQLTPTLSKLITIRGTHFRGEGKTKIRPIVEVGLNFKSGQDKKTIAYNRQRAEDLKENNTFTFKDLEARKGMYRSPLIQQAINGLFFANRRDEGPTFPDVFNPFPKEGFAFVLATFINCIDEWATGVRVDIPFTANEYRSVYEAQLQALLEFEEQTQKYKILDNIRVRLHNIGRFHSGAQPLAAVSKSVLKQDDIAAAIKEYEEDEETESEGEFGDRATRST</sequence>
<feature type="compositionally biased region" description="Low complexity" evidence="1">
    <location>
        <begin position="1"/>
        <end position="22"/>
    </location>
</feature>
<dbReference type="Proteomes" id="UP001215598">
    <property type="component" value="Unassembled WGS sequence"/>
</dbReference>
<feature type="compositionally biased region" description="Acidic residues" evidence="1">
    <location>
        <begin position="73"/>
        <end position="82"/>
    </location>
</feature>
<dbReference type="EMBL" id="JARKIB010000018">
    <property type="protein sequence ID" value="KAJ7769422.1"/>
    <property type="molecule type" value="Genomic_DNA"/>
</dbReference>
<feature type="region of interest" description="Disordered" evidence="1">
    <location>
        <begin position="566"/>
        <end position="587"/>
    </location>
</feature>
<feature type="compositionally biased region" description="Acidic residues" evidence="1">
    <location>
        <begin position="53"/>
        <end position="64"/>
    </location>
</feature>
<evidence type="ECO:0000313" key="3">
    <source>
        <dbReference type="EMBL" id="KAJ7769422.1"/>
    </source>
</evidence>
<dbReference type="Pfam" id="PF20149">
    <property type="entry name" value="DUF6532"/>
    <property type="match status" value="1"/>
</dbReference>
<dbReference type="AlphaFoldDB" id="A0AAD7JPV2"/>
<evidence type="ECO:0000313" key="4">
    <source>
        <dbReference type="Proteomes" id="UP001215598"/>
    </source>
</evidence>
<protein>
    <recommendedName>
        <fullName evidence="2">DUF6532 domain-containing protein</fullName>
    </recommendedName>
</protein>
<proteinExistence type="predicted"/>
<evidence type="ECO:0000259" key="2">
    <source>
        <dbReference type="Pfam" id="PF20149"/>
    </source>
</evidence>
<feature type="compositionally biased region" description="Acidic residues" evidence="1">
    <location>
        <begin position="567"/>
        <end position="578"/>
    </location>
</feature>
<feature type="compositionally biased region" description="Basic and acidic residues" evidence="1">
    <location>
        <begin position="25"/>
        <end position="38"/>
    </location>
</feature>
<feature type="compositionally biased region" description="Low complexity" evidence="1">
    <location>
        <begin position="175"/>
        <end position="189"/>
    </location>
</feature>
<reference evidence="3" key="1">
    <citation type="submission" date="2023-03" db="EMBL/GenBank/DDBJ databases">
        <title>Massive genome expansion in bonnet fungi (Mycena s.s.) driven by repeated elements and novel gene families across ecological guilds.</title>
        <authorList>
            <consortium name="Lawrence Berkeley National Laboratory"/>
            <person name="Harder C.B."/>
            <person name="Miyauchi S."/>
            <person name="Viragh M."/>
            <person name="Kuo A."/>
            <person name="Thoen E."/>
            <person name="Andreopoulos B."/>
            <person name="Lu D."/>
            <person name="Skrede I."/>
            <person name="Drula E."/>
            <person name="Henrissat B."/>
            <person name="Morin E."/>
            <person name="Kohler A."/>
            <person name="Barry K."/>
            <person name="LaButti K."/>
            <person name="Morin E."/>
            <person name="Salamov A."/>
            <person name="Lipzen A."/>
            <person name="Mereny Z."/>
            <person name="Hegedus B."/>
            <person name="Baldrian P."/>
            <person name="Stursova M."/>
            <person name="Weitz H."/>
            <person name="Taylor A."/>
            <person name="Grigoriev I.V."/>
            <person name="Nagy L.G."/>
            <person name="Martin F."/>
            <person name="Kauserud H."/>
        </authorList>
    </citation>
    <scope>NUCLEOTIDE SEQUENCE</scope>
    <source>
        <strain evidence="3">CBHHK182m</strain>
    </source>
</reference>
<feature type="compositionally biased region" description="Pro residues" evidence="1">
    <location>
        <begin position="228"/>
        <end position="238"/>
    </location>
</feature>
<gene>
    <name evidence="3" type="ORF">B0H16DRAFT_1452613</name>
</gene>
<name>A0AAD7JPV2_9AGAR</name>
<dbReference type="InterPro" id="IPR045341">
    <property type="entry name" value="DUF6532"/>
</dbReference>
<feature type="compositionally biased region" description="Basic and acidic residues" evidence="1">
    <location>
        <begin position="105"/>
        <end position="118"/>
    </location>
</feature>
<feature type="compositionally biased region" description="Basic and acidic residues" evidence="1">
    <location>
        <begin position="191"/>
        <end position="214"/>
    </location>
</feature>
<feature type="domain" description="DUF6532" evidence="2">
    <location>
        <begin position="327"/>
        <end position="516"/>
    </location>
</feature>